<protein>
    <recommendedName>
        <fullName evidence="3">Tc1-like transposase DDE domain-containing protein</fullName>
    </recommendedName>
</protein>
<feature type="non-terminal residue" evidence="1">
    <location>
        <position position="1"/>
    </location>
</feature>
<proteinExistence type="predicted"/>
<dbReference type="Gene3D" id="3.30.420.10">
    <property type="entry name" value="Ribonuclease H-like superfamily/Ribonuclease H"/>
    <property type="match status" value="1"/>
</dbReference>
<evidence type="ECO:0000313" key="1">
    <source>
        <dbReference type="EMBL" id="KAF1967269.1"/>
    </source>
</evidence>
<dbReference type="OrthoDB" id="3792558at2759"/>
<reference evidence="1" key="1">
    <citation type="journal article" date="2020" name="Stud. Mycol.">
        <title>101 Dothideomycetes genomes: a test case for predicting lifestyles and emergence of pathogens.</title>
        <authorList>
            <person name="Haridas S."/>
            <person name="Albert R."/>
            <person name="Binder M."/>
            <person name="Bloem J."/>
            <person name="Labutti K."/>
            <person name="Salamov A."/>
            <person name="Andreopoulos B."/>
            <person name="Baker S."/>
            <person name="Barry K."/>
            <person name="Bills G."/>
            <person name="Bluhm B."/>
            <person name="Cannon C."/>
            <person name="Castanera R."/>
            <person name="Culley D."/>
            <person name="Daum C."/>
            <person name="Ezra D."/>
            <person name="Gonzalez J."/>
            <person name="Henrissat B."/>
            <person name="Kuo A."/>
            <person name="Liang C."/>
            <person name="Lipzen A."/>
            <person name="Lutzoni F."/>
            <person name="Magnuson J."/>
            <person name="Mondo S."/>
            <person name="Nolan M."/>
            <person name="Ohm R."/>
            <person name="Pangilinan J."/>
            <person name="Park H.-J."/>
            <person name="Ramirez L."/>
            <person name="Alfaro M."/>
            <person name="Sun H."/>
            <person name="Tritt A."/>
            <person name="Yoshinaga Y."/>
            <person name="Zwiers L.-H."/>
            <person name="Turgeon B."/>
            <person name="Goodwin S."/>
            <person name="Spatafora J."/>
            <person name="Crous P."/>
            <person name="Grigoriev I."/>
        </authorList>
    </citation>
    <scope>NUCLEOTIDE SEQUENCE</scope>
    <source>
        <strain evidence="1">CBS 107.79</strain>
    </source>
</reference>
<evidence type="ECO:0000313" key="2">
    <source>
        <dbReference type="Proteomes" id="UP000800036"/>
    </source>
</evidence>
<dbReference type="Proteomes" id="UP000800036">
    <property type="component" value="Unassembled WGS sequence"/>
</dbReference>
<dbReference type="GO" id="GO:0003676">
    <property type="term" value="F:nucleic acid binding"/>
    <property type="evidence" value="ECO:0007669"/>
    <property type="project" value="InterPro"/>
</dbReference>
<dbReference type="AlphaFoldDB" id="A0A6A5UTH0"/>
<sequence>NFREVVFTDETPARIGEERGMQRTWCKEQERWDEGVKHDRNRKDCALQFYGSFRYNYKGPCHVYHQETEQEKEAAEVQLEEDNINNQSQDNKLQIYARQSLSQMSESDVNHRYNTRKKQYDGAPAHKSLIAQDYLILQHIERLWWPGHSPEVNASEHAWPWIRRHVRKDFSPSCNEKQCEKQWVKEWESMPIKVINRWVDGIPEQVRRIIKYGGQNNFHG</sequence>
<keyword evidence="2" id="KW-1185">Reference proteome</keyword>
<name>A0A6A5UTH0_9PLEO</name>
<dbReference type="InterPro" id="IPR036397">
    <property type="entry name" value="RNaseH_sf"/>
</dbReference>
<dbReference type="EMBL" id="ML976734">
    <property type="protein sequence ID" value="KAF1967269.1"/>
    <property type="molecule type" value="Genomic_DNA"/>
</dbReference>
<evidence type="ECO:0008006" key="3">
    <source>
        <dbReference type="Google" id="ProtNLM"/>
    </source>
</evidence>
<accession>A0A6A5UTH0</accession>
<organism evidence="1 2">
    <name type="scientific">Bimuria novae-zelandiae CBS 107.79</name>
    <dbReference type="NCBI Taxonomy" id="1447943"/>
    <lineage>
        <taxon>Eukaryota</taxon>
        <taxon>Fungi</taxon>
        <taxon>Dikarya</taxon>
        <taxon>Ascomycota</taxon>
        <taxon>Pezizomycotina</taxon>
        <taxon>Dothideomycetes</taxon>
        <taxon>Pleosporomycetidae</taxon>
        <taxon>Pleosporales</taxon>
        <taxon>Massarineae</taxon>
        <taxon>Didymosphaeriaceae</taxon>
        <taxon>Bimuria</taxon>
    </lineage>
</organism>
<gene>
    <name evidence="1" type="ORF">BU23DRAFT_484046</name>
</gene>